<comment type="caution">
    <text evidence="4">The sequence shown here is derived from an EMBL/GenBank/DDBJ whole genome shotgun (WGS) entry which is preliminary data.</text>
</comment>
<dbReference type="STRING" id="240176.A8PBG6"/>
<sequence length="435" mass="49313">MARRYDFDYNFDPEGTSLVQPDPYTDPGSPQEPVRQKSPPRRSPTPPPPPIQPREPSKEYLSISAEPSSKLETPSSQRKLLILDLNGTLVYRSPHQRRSVYQQPHHVPRPLRSVHPRPYLSSFKEYLFHPRVTEWLDTMVWSSAQPHSVDDMVGKTFGSKDGLKAVWARDTLGLTPEQYFRKTQTTKDLEKPWAALGHSARTTFLLDDSPLKAHLQPWNHLCIREYVAEMRQTDVKVRDAEILREQKEQSQTTPPVEEEGEEEDSRKRKRKAKKERKKAERLASAKAEALDPMDAGGRPLEYDQTLLAIIGVLDTIKNEDNVAGWMRNGGLVRSGHYPRPSPGPSQLTKRRRVSDESRSSLEEPPPSPPPSSDDQPPVHDVSGEVKPPEAATNVPLDVNLWFENRDAFAYWTDRGRRALEDLGIELKPGVVGSNG</sequence>
<evidence type="ECO:0000313" key="5">
    <source>
        <dbReference type="Proteomes" id="UP000001861"/>
    </source>
</evidence>
<dbReference type="KEGG" id="cci:CC1G_02641"/>
<comment type="similarity">
    <text evidence="1">Belongs to the TIM50 family.</text>
</comment>
<reference evidence="4 5" key="1">
    <citation type="journal article" date="2010" name="Proc. Natl. Acad. Sci. U.S.A.">
        <title>Insights into evolution of multicellular fungi from the assembled chromosomes of the mushroom Coprinopsis cinerea (Coprinus cinereus).</title>
        <authorList>
            <person name="Stajich J.E."/>
            <person name="Wilke S.K."/>
            <person name="Ahren D."/>
            <person name="Au C.H."/>
            <person name="Birren B.W."/>
            <person name="Borodovsky M."/>
            <person name="Burns C."/>
            <person name="Canback B."/>
            <person name="Casselton L.A."/>
            <person name="Cheng C.K."/>
            <person name="Deng J."/>
            <person name="Dietrich F.S."/>
            <person name="Fargo D.C."/>
            <person name="Farman M.L."/>
            <person name="Gathman A.C."/>
            <person name="Goldberg J."/>
            <person name="Guigo R."/>
            <person name="Hoegger P.J."/>
            <person name="Hooker J.B."/>
            <person name="Huggins A."/>
            <person name="James T.Y."/>
            <person name="Kamada T."/>
            <person name="Kilaru S."/>
            <person name="Kodira C."/>
            <person name="Kues U."/>
            <person name="Kupfer D."/>
            <person name="Kwan H.S."/>
            <person name="Lomsadze A."/>
            <person name="Li W."/>
            <person name="Lilly W.W."/>
            <person name="Ma L.J."/>
            <person name="Mackey A.J."/>
            <person name="Manning G."/>
            <person name="Martin F."/>
            <person name="Muraguchi H."/>
            <person name="Natvig D.O."/>
            <person name="Palmerini H."/>
            <person name="Ramesh M.A."/>
            <person name="Rehmeyer C.J."/>
            <person name="Roe B.A."/>
            <person name="Shenoy N."/>
            <person name="Stanke M."/>
            <person name="Ter-Hovhannisyan V."/>
            <person name="Tunlid A."/>
            <person name="Velagapudi R."/>
            <person name="Vision T.J."/>
            <person name="Zeng Q."/>
            <person name="Zolan M.E."/>
            <person name="Pukkila P.J."/>
        </authorList>
    </citation>
    <scope>NUCLEOTIDE SEQUENCE [LARGE SCALE GENOMIC DNA]</scope>
    <source>
        <strain evidence="5">Okayama-7 / 130 / ATCC MYA-4618 / FGSC 9003</strain>
    </source>
</reference>
<evidence type="ECO:0000259" key="3">
    <source>
        <dbReference type="PROSITE" id="PS50969"/>
    </source>
</evidence>
<comment type="function">
    <text evidence="1">Essential component of the TIM23 complex, a complex that mediates the translocation of transit peptide-containing proteins across the mitochondrial inner membrane.</text>
</comment>
<dbReference type="Gene3D" id="3.40.50.1000">
    <property type="entry name" value="HAD superfamily/HAD-like"/>
    <property type="match status" value="1"/>
</dbReference>
<dbReference type="InterPro" id="IPR036412">
    <property type="entry name" value="HAD-like_sf"/>
</dbReference>
<evidence type="ECO:0000256" key="1">
    <source>
        <dbReference type="RuleBase" id="RU365079"/>
    </source>
</evidence>
<keyword evidence="1" id="KW-0811">Translocation</keyword>
<feature type="region of interest" description="Disordered" evidence="2">
    <location>
        <begin position="1"/>
        <end position="76"/>
    </location>
</feature>
<evidence type="ECO:0000313" key="4">
    <source>
        <dbReference type="EMBL" id="EAU81625.2"/>
    </source>
</evidence>
<comment type="subcellular location">
    <subcellularLocation>
        <location evidence="1">Mitochondrion inner membrane</location>
        <topology evidence="1">Single-pass membrane protein</topology>
    </subcellularLocation>
</comment>
<dbReference type="GeneID" id="6016810"/>
<dbReference type="InterPro" id="IPR004274">
    <property type="entry name" value="FCP1_dom"/>
</dbReference>
<gene>
    <name evidence="4" type="ORF">CC1G_02641</name>
</gene>
<keyword evidence="1" id="KW-0653">Protein transport</keyword>
<keyword evidence="1" id="KW-0809">Transit peptide</keyword>
<dbReference type="Proteomes" id="UP000001861">
    <property type="component" value="Unassembled WGS sequence"/>
</dbReference>
<dbReference type="SMART" id="SM00577">
    <property type="entry name" value="CPDc"/>
    <property type="match status" value="1"/>
</dbReference>
<dbReference type="InterPro" id="IPR050365">
    <property type="entry name" value="TIM50"/>
</dbReference>
<keyword evidence="5" id="KW-1185">Reference proteome</keyword>
<dbReference type="InParanoid" id="A8PBG6"/>
<dbReference type="InterPro" id="IPR023214">
    <property type="entry name" value="HAD_sf"/>
</dbReference>
<organism evidence="4 5">
    <name type="scientific">Coprinopsis cinerea (strain Okayama-7 / 130 / ATCC MYA-4618 / FGSC 9003)</name>
    <name type="common">Inky cap fungus</name>
    <name type="synonym">Hormographiella aspergillata</name>
    <dbReference type="NCBI Taxonomy" id="240176"/>
    <lineage>
        <taxon>Eukaryota</taxon>
        <taxon>Fungi</taxon>
        <taxon>Dikarya</taxon>
        <taxon>Basidiomycota</taxon>
        <taxon>Agaricomycotina</taxon>
        <taxon>Agaricomycetes</taxon>
        <taxon>Agaricomycetidae</taxon>
        <taxon>Agaricales</taxon>
        <taxon>Agaricineae</taxon>
        <taxon>Psathyrellaceae</taxon>
        <taxon>Coprinopsis</taxon>
    </lineage>
</organism>
<accession>A8PBG6</accession>
<dbReference type="EMBL" id="AACS02000004">
    <property type="protein sequence ID" value="EAU81625.2"/>
    <property type="molecule type" value="Genomic_DNA"/>
</dbReference>
<dbReference type="SUPFAM" id="SSF56784">
    <property type="entry name" value="HAD-like"/>
    <property type="match status" value="1"/>
</dbReference>
<evidence type="ECO:0000256" key="2">
    <source>
        <dbReference type="SAM" id="MobiDB-lite"/>
    </source>
</evidence>
<feature type="domain" description="FCP1 homology" evidence="3">
    <location>
        <begin position="74"/>
        <end position="246"/>
    </location>
</feature>
<dbReference type="OMA" id="PYMRAFR"/>
<proteinExistence type="inferred from homology"/>
<comment type="subunit">
    <text evidence="1">Component of the TIM23 complex.</text>
</comment>
<feature type="compositionally biased region" description="Basic residues" evidence="2">
    <location>
        <begin position="267"/>
        <end position="276"/>
    </location>
</feature>
<dbReference type="AlphaFoldDB" id="A8PBG6"/>
<protein>
    <recommendedName>
        <fullName evidence="1">Mitochondrial import inner membrane translocase subunit TIM50</fullName>
    </recommendedName>
</protein>
<dbReference type="VEuPathDB" id="FungiDB:CC1G_02641"/>
<dbReference type="Pfam" id="PF03031">
    <property type="entry name" value="NIF"/>
    <property type="match status" value="1"/>
</dbReference>
<feature type="compositionally biased region" description="Pro residues" evidence="2">
    <location>
        <begin position="41"/>
        <end position="53"/>
    </location>
</feature>
<dbReference type="HOGENOM" id="CLU_018875_2_1_1"/>
<dbReference type="RefSeq" id="XP_001840178.2">
    <property type="nucleotide sequence ID" value="XM_001840126.2"/>
</dbReference>
<dbReference type="PANTHER" id="PTHR12210">
    <property type="entry name" value="DULLARD PROTEIN PHOSPHATASE"/>
    <property type="match status" value="1"/>
</dbReference>
<keyword evidence="1" id="KW-0496">Mitochondrion</keyword>
<feature type="compositionally biased region" description="Polar residues" evidence="2">
    <location>
        <begin position="65"/>
        <end position="76"/>
    </location>
</feature>
<feature type="region of interest" description="Disordered" evidence="2">
    <location>
        <begin position="330"/>
        <end position="395"/>
    </location>
</feature>
<dbReference type="OrthoDB" id="1711508at2759"/>
<name>A8PBG6_COPC7</name>
<dbReference type="PROSITE" id="PS50969">
    <property type="entry name" value="FCP1"/>
    <property type="match status" value="1"/>
</dbReference>
<dbReference type="eggNOG" id="KOG1605">
    <property type="taxonomic scope" value="Eukaryota"/>
</dbReference>
<dbReference type="GO" id="GO:0015031">
    <property type="term" value="P:protein transport"/>
    <property type="evidence" value="ECO:0007669"/>
    <property type="project" value="UniProtKB-KW"/>
</dbReference>
<dbReference type="GO" id="GO:0005744">
    <property type="term" value="C:TIM23 mitochondrial import inner membrane translocase complex"/>
    <property type="evidence" value="ECO:0007669"/>
    <property type="project" value="UniProtKB-UniRule"/>
</dbReference>
<keyword evidence="1" id="KW-0813">Transport</keyword>
<feature type="region of interest" description="Disordered" evidence="2">
    <location>
        <begin position="244"/>
        <end position="298"/>
    </location>
</feature>